<dbReference type="Proteomes" id="UP000432015">
    <property type="component" value="Unassembled WGS sequence"/>
</dbReference>
<evidence type="ECO:0000259" key="1">
    <source>
        <dbReference type="PROSITE" id="PS50943"/>
    </source>
</evidence>
<dbReference type="InterPro" id="IPR010982">
    <property type="entry name" value="Lambda_DNA-bd_dom_sf"/>
</dbReference>
<dbReference type="Pfam" id="PF17765">
    <property type="entry name" value="MLTR_LBD"/>
    <property type="match status" value="1"/>
</dbReference>
<evidence type="ECO:0000313" key="2">
    <source>
        <dbReference type="EMBL" id="MUN41193.1"/>
    </source>
</evidence>
<evidence type="ECO:0000313" key="3">
    <source>
        <dbReference type="Proteomes" id="UP000432015"/>
    </source>
</evidence>
<dbReference type="PROSITE" id="PS50943">
    <property type="entry name" value="HTH_CROC1"/>
    <property type="match status" value="1"/>
</dbReference>
<name>A0A7K1LA49_9ACTN</name>
<dbReference type="AlphaFoldDB" id="A0A7K1LA49"/>
<dbReference type="RefSeq" id="WP_156220361.1">
    <property type="nucleotide sequence ID" value="NZ_WOFH01000013.1"/>
</dbReference>
<dbReference type="InterPro" id="IPR001387">
    <property type="entry name" value="Cro/C1-type_HTH"/>
</dbReference>
<sequence>MAASTELGRFLRVRRDRLTPEDVGLDPYGSRRRVPGLRREELAQLAGVSVAYYTRLEQGQSANASDAVLDAIGRALRLDEEERAHLRGLARPPRKGARRSRPERVRPATLAVLRSMDLNPALILGRAADILAWNRPAHALLAPHLPLDAPDRPSDRPNMARLVFLEPHTRDLYADWPAKARDTVAYLRKAAGQWPDDPALTELVGELAVKNEEFAALWARHPVRDCHSVEVTFWHPLVGEMKLAEEVFRLQEQPDQRLAVFAAEPDSASESALRLLCAL</sequence>
<dbReference type="SUPFAM" id="SSF47413">
    <property type="entry name" value="lambda repressor-like DNA-binding domains"/>
    <property type="match status" value="1"/>
</dbReference>
<dbReference type="Pfam" id="PF13560">
    <property type="entry name" value="HTH_31"/>
    <property type="match status" value="1"/>
</dbReference>
<accession>A0A7K1LA49</accession>
<dbReference type="PANTHER" id="PTHR35010:SF2">
    <property type="entry name" value="BLL4672 PROTEIN"/>
    <property type="match status" value="1"/>
</dbReference>
<comment type="caution">
    <text evidence="2">The sequence shown here is derived from an EMBL/GenBank/DDBJ whole genome shotgun (WGS) entry which is preliminary data.</text>
</comment>
<organism evidence="2 3">
    <name type="scientific">Actinomadura litoris</name>
    <dbReference type="NCBI Taxonomy" id="2678616"/>
    <lineage>
        <taxon>Bacteria</taxon>
        <taxon>Bacillati</taxon>
        <taxon>Actinomycetota</taxon>
        <taxon>Actinomycetes</taxon>
        <taxon>Streptosporangiales</taxon>
        <taxon>Thermomonosporaceae</taxon>
        <taxon>Actinomadura</taxon>
    </lineage>
</organism>
<gene>
    <name evidence="2" type="ORF">GNZ18_32010</name>
</gene>
<proteinExistence type="predicted"/>
<reference evidence="2 3" key="1">
    <citation type="submission" date="2019-11" db="EMBL/GenBank/DDBJ databases">
        <authorList>
            <person name="Cao P."/>
        </authorList>
    </citation>
    <scope>NUCLEOTIDE SEQUENCE [LARGE SCALE GENOMIC DNA]</scope>
    <source>
        <strain evidence="2 3">NEAU-AAG5</strain>
    </source>
</reference>
<dbReference type="GO" id="GO:0003677">
    <property type="term" value="F:DNA binding"/>
    <property type="evidence" value="ECO:0007669"/>
    <property type="project" value="InterPro"/>
</dbReference>
<dbReference type="Gene3D" id="3.30.450.180">
    <property type="match status" value="1"/>
</dbReference>
<dbReference type="SMART" id="SM00530">
    <property type="entry name" value="HTH_XRE"/>
    <property type="match status" value="1"/>
</dbReference>
<protein>
    <submittedName>
        <fullName evidence="2">Helix-turn-helix domain-containing protein</fullName>
    </submittedName>
</protein>
<dbReference type="PANTHER" id="PTHR35010">
    <property type="entry name" value="BLL4672 PROTEIN-RELATED"/>
    <property type="match status" value="1"/>
</dbReference>
<keyword evidence="3" id="KW-1185">Reference proteome</keyword>
<feature type="domain" description="HTH cro/C1-type" evidence="1">
    <location>
        <begin position="36"/>
        <end position="83"/>
    </location>
</feature>
<dbReference type="CDD" id="cd00093">
    <property type="entry name" value="HTH_XRE"/>
    <property type="match status" value="1"/>
</dbReference>
<dbReference type="EMBL" id="WOFH01000013">
    <property type="protein sequence ID" value="MUN41193.1"/>
    <property type="molecule type" value="Genomic_DNA"/>
</dbReference>
<dbReference type="Gene3D" id="1.10.260.40">
    <property type="entry name" value="lambda repressor-like DNA-binding domains"/>
    <property type="match status" value="1"/>
</dbReference>
<dbReference type="InterPro" id="IPR041413">
    <property type="entry name" value="MLTR_LBD"/>
</dbReference>